<evidence type="ECO:0000256" key="1">
    <source>
        <dbReference type="SAM" id="MobiDB-lite"/>
    </source>
</evidence>
<reference evidence="2" key="1">
    <citation type="submission" date="2015-12" db="EMBL/GenBank/DDBJ databases">
        <title>Update maize B73 reference genome by single molecule sequencing technologies.</title>
        <authorList>
            <consortium name="Maize Genome Sequencing Project"/>
            <person name="Ware D."/>
        </authorList>
    </citation>
    <scope>NUCLEOTIDE SEQUENCE</scope>
    <source>
        <tissue evidence="2">Seedling</tissue>
    </source>
</reference>
<organism evidence="2">
    <name type="scientific">Zea mays</name>
    <name type="common">Maize</name>
    <dbReference type="NCBI Taxonomy" id="4577"/>
    <lineage>
        <taxon>Eukaryota</taxon>
        <taxon>Viridiplantae</taxon>
        <taxon>Streptophyta</taxon>
        <taxon>Embryophyta</taxon>
        <taxon>Tracheophyta</taxon>
        <taxon>Spermatophyta</taxon>
        <taxon>Magnoliopsida</taxon>
        <taxon>Liliopsida</taxon>
        <taxon>Poales</taxon>
        <taxon>Poaceae</taxon>
        <taxon>PACMAD clade</taxon>
        <taxon>Panicoideae</taxon>
        <taxon>Andropogonodae</taxon>
        <taxon>Andropogoneae</taxon>
        <taxon>Tripsacinae</taxon>
        <taxon>Zea</taxon>
    </lineage>
</organism>
<feature type="compositionally biased region" description="Basic and acidic residues" evidence="1">
    <location>
        <begin position="157"/>
        <end position="166"/>
    </location>
</feature>
<dbReference type="EMBL" id="CM000784">
    <property type="protein sequence ID" value="AQK92281.1"/>
    <property type="molecule type" value="Genomic_DNA"/>
</dbReference>
<sequence>MPLRCALGRGAKERRRATAPRRGLDGERPSAAVAGYLWCQSCAAAEVADCVALGCCPCATVARLGLALARAPLAAGHCLRRRRRSLLRRKRVRDVEGAQAIGAAANCLTWTATMPRSTRRCCSSSRPRQRSWRGWTRCTGPTTGASAAASPSRGRRVTTDDNLRPN</sequence>
<proteinExistence type="predicted"/>
<name>A0A1D6FKP0_MAIZE</name>
<accession>A0A1D6FKP0</accession>
<feature type="region of interest" description="Disordered" evidence="1">
    <location>
        <begin position="1"/>
        <end position="27"/>
    </location>
</feature>
<feature type="compositionally biased region" description="Low complexity" evidence="1">
    <location>
        <begin position="139"/>
        <end position="152"/>
    </location>
</feature>
<protein>
    <submittedName>
        <fullName evidence="2">Uncharacterized protein</fullName>
    </submittedName>
</protein>
<dbReference type="STRING" id="4577.A0A1D6FKP0"/>
<evidence type="ECO:0000313" key="2">
    <source>
        <dbReference type="EMBL" id="AQK92281.1"/>
    </source>
</evidence>
<dbReference type="InParanoid" id="A0A1D6FKP0"/>
<feature type="region of interest" description="Disordered" evidence="1">
    <location>
        <begin position="131"/>
        <end position="166"/>
    </location>
</feature>
<dbReference type="AlphaFoldDB" id="A0A1D6FKP0"/>
<gene>
    <name evidence="2" type="ORF">ZEAMMB73_Zm00001d009611</name>
</gene>